<reference evidence="3 4" key="1">
    <citation type="submission" date="2014-04" db="EMBL/GenBank/DDBJ databases">
        <title>Draft genome sequence of Hydrogenovibrio marinus MH-110, a model organism for aerobic H2 metabolism.</title>
        <authorList>
            <person name="Cha H.J."/>
            <person name="Jo B.H."/>
            <person name="Hwang B.H."/>
        </authorList>
    </citation>
    <scope>NUCLEOTIDE SEQUENCE [LARGE SCALE GENOMIC DNA]</scope>
    <source>
        <strain evidence="3 4">MH-110</strain>
    </source>
</reference>
<evidence type="ECO:0000256" key="1">
    <source>
        <dbReference type="ARBA" id="ARBA00022598"/>
    </source>
</evidence>
<dbReference type="Gene3D" id="3.30.930.10">
    <property type="entry name" value="Bira Bifunctional Protein, Domain 2"/>
    <property type="match status" value="1"/>
</dbReference>
<keyword evidence="1" id="KW-0436">Ligase</keyword>
<keyword evidence="4" id="KW-1185">Reference proteome</keyword>
<dbReference type="RefSeq" id="WP_029910157.1">
    <property type="nucleotide sequence ID" value="NZ_AP020335.1"/>
</dbReference>
<organism evidence="3 4">
    <name type="scientific">Hydrogenovibrio marinus</name>
    <dbReference type="NCBI Taxonomy" id="28885"/>
    <lineage>
        <taxon>Bacteria</taxon>
        <taxon>Pseudomonadati</taxon>
        <taxon>Pseudomonadota</taxon>
        <taxon>Gammaproteobacteria</taxon>
        <taxon>Thiotrichales</taxon>
        <taxon>Piscirickettsiaceae</taxon>
        <taxon>Hydrogenovibrio</taxon>
    </lineage>
</organism>
<accession>A0A066ZZY5</accession>
<dbReference type="PANTHER" id="PTHR12835:SF5">
    <property type="entry name" value="BIOTIN--PROTEIN LIGASE"/>
    <property type="match status" value="1"/>
</dbReference>
<dbReference type="GO" id="GO:0005737">
    <property type="term" value="C:cytoplasm"/>
    <property type="evidence" value="ECO:0007669"/>
    <property type="project" value="TreeGrafter"/>
</dbReference>
<evidence type="ECO:0000259" key="2">
    <source>
        <dbReference type="Pfam" id="PF03099"/>
    </source>
</evidence>
<dbReference type="InterPro" id="IPR045864">
    <property type="entry name" value="aa-tRNA-synth_II/BPL/LPL"/>
</dbReference>
<dbReference type="Pfam" id="PF03099">
    <property type="entry name" value="BPL_LplA_LipB"/>
    <property type="match status" value="1"/>
</dbReference>
<evidence type="ECO:0000313" key="3">
    <source>
        <dbReference type="EMBL" id="KDN95650.1"/>
    </source>
</evidence>
<dbReference type="SUPFAM" id="SSF55681">
    <property type="entry name" value="Class II aaRS and biotin synthetases"/>
    <property type="match status" value="1"/>
</dbReference>
<dbReference type="Proteomes" id="UP000027341">
    <property type="component" value="Unassembled WGS sequence"/>
</dbReference>
<dbReference type="NCBIfam" id="TIGR00121">
    <property type="entry name" value="birA_ligase"/>
    <property type="match status" value="1"/>
</dbReference>
<evidence type="ECO:0000313" key="4">
    <source>
        <dbReference type="Proteomes" id="UP000027341"/>
    </source>
</evidence>
<dbReference type="PANTHER" id="PTHR12835">
    <property type="entry name" value="BIOTIN PROTEIN LIGASE"/>
    <property type="match status" value="1"/>
</dbReference>
<comment type="caution">
    <text evidence="3">The sequence shown here is derived from an EMBL/GenBank/DDBJ whole genome shotgun (WGS) entry which is preliminary data.</text>
</comment>
<protein>
    <recommendedName>
        <fullName evidence="2">BPL/LPL catalytic domain-containing protein</fullName>
    </recommendedName>
</protein>
<name>A0A066ZZY5_HYDMR</name>
<dbReference type="STRING" id="28885.EI16_04945"/>
<gene>
    <name evidence="3" type="ORF">EI16_04945</name>
</gene>
<proteinExistence type="predicted"/>
<dbReference type="InterPro" id="IPR004408">
    <property type="entry name" value="Biotin_CoA_COase_ligase"/>
</dbReference>
<dbReference type="EMBL" id="JMIU01000001">
    <property type="protein sequence ID" value="KDN95650.1"/>
    <property type="molecule type" value="Genomic_DNA"/>
</dbReference>
<sequence length="250" mass="27979">MINLNPKLLNLHPSLKIFNFDSIGSTNLFLKEEVESGKLLQPAFCIAEQQTSGYGQHGRNWDSTQELSPLTCSFAFPIDYGLEKLLLKSIPVALIVRRLLVKYSKQDFQVKWPNDIYENGRKVSGCLIEIVRSRVLKTPFVIFGLGVNLSSNNSKGYGSVESLEVGLFLNDLSIELFDFFTSEDGLNGSEVITEWGKHDYFSIGEKVCVYDTGSFREGEYLGINALFQPEIRIDGKVVAFSTGQASIRKV</sequence>
<dbReference type="GO" id="GO:0004077">
    <property type="term" value="F:biotin--[biotin carboxyl-carrier protein] ligase activity"/>
    <property type="evidence" value="ECO:0007669"/>
    <property type="project" value="InterPro"/>
</dbReference>
<dbReference type="CDD" id="cd16442">
    <property type="entry name" value="BPL"/>
    <property type="match status" value="1"/>
</dbReference>
<dbReference type="AlphaFoldDB" id="A0A066ZZY5"/>
<feature type="domain" description="BPL/LPL catalytic" evidence="2">
    <location>
        <begin position="21"/>
        <end position="138"/>
    </location>
</feature>
<dbReference type="InterPro" id="IPR004143">
    <property type="entry name" value="BPL_LPL_catalytic"/>
</dbReference>